<dbReference type="SUPFAM" id="SSF52980">
    <property type="entry name" value="Restriction endonuclease-like"/>
    <property type="match status" value="1"/>
</dbReference>
<dbReference type="SUPFAM" id="SSF52540">
    <property type="entry name" value="P-loop containing nucleoside triphosphate hydrolases"/>
    <property type="match status" value="1"/>
</dbReference>
<dbReference type="GO" id="GO:0000724">
    <property type="term" value="P:double-strand break repair via homologous recombination"/>
    <property type="evidence" value="ECO:0007669"/>
    <property type="project" value="UniProtKB-UniRule"/>
</dbReference>
<dbReference type="InterPro" id="IPR027417">
    <property type="entry name" value="P-loop_NTPase"/>
</dbReference>
<dbReference type="InterPro" id="IPR014017">
    <property type="entry name" value="DNA_helicase_UvrD-like_C"/>
</dbReference>
<comment type="similarity">
    <text evidence="15">Belongs to the helicase family. UvrD subfamily.</text>
</comment>
<dbReference type="Gene3D" id="1.10.486.10">
    <property type="entry name" value="PCRA, domain 4"/>
    <property type="match status" value="1"/>
</dbReference>
<dbReference type="CDD" id="cd22352">
    <property type="entry name" value="RecB_C-like"/>
    <property type="match status" value="1"/>
</dbReference>
<dbReference type="GO" id="GO:0043138">
    <property type="term" value="F:3'-5' DNA helicase activity"/>
    <property type="evidence" value="ECO:0007669"/>
    <property type="project" value="UniProtKB-UniRule"/>
</dbReference>
<keyword evidence="5 15" id="KW-0378">Hydrolase</keyword>
<evidence type="ECO:0000256" key="8">
    <source>
        <dbReference type="ARBA" id="ARBA00022840"/>
    </source>
</evidence>
<dbReference type="Proteomes" id="UP000650511">
    <property type="component" value="Unassembled WGS sequence"/>
</dbReference>
<feature type="domain" description="UvrD-like helicase ATP-binding" evidence="17">
    <location>
        <begin position="10"/>
        <end position="351"/>
    </location>
</feature>
<dbReference type="InterPro" id="IPR011604">
    <property type="entry name" value="PDDEXK-like_dom_sf"/>
</dbReference>
<feature type="domain" description="UvrD-like helicase C-terminal" evidence="18">
    <location>
        <begin position="376"/>
        <end position="648"/>
    </location>
</feature>
<dbReference type="GO" id="GO:0003677">
    <property type="term" value="F:DNA binding"/>
    <property type="evidence" value="ECO:0007669"/>
    <property type="project" value="UniProtKB-UniRule"/>
</dbReference>
<evidence type="ECO:0000256" key="1">
    <source>
        <dbReference type="ARBA" id="ARBA00022722"/>
    </source>
</evidence>
<comment type="caution">
    <text evidence="19">The sequence shown here is derived from an EMBL/GenBank/DDBJ whole genome shotgun (WGS) entry which is preliminary data.</text>
</comment>
<dbReference type="PROSITE" id="PS51198">
    <property type="entry name" value="UVRD_HELICASE_ATP_BIND"/>
    <property type="match status" value="1"/>
</dbReference>
<feature type="region of interest" description="Nuclease activity, interacts with RecD and RecA" evidence="15">
    <location>
        <begin position="814"/>
        <end position="1157"/>
    </location>
</feature>
<keyword evidence="8 15" id="KW-0067">ATP-binding</keyword>
<comment type="cofactor">
    <cofactor evidence="15">
        <name>Mg(2+)</name>
        <dbReference type="ChEBI" id="CHEBI:18420"/>
    </cofactor>
    <text evidence="15">Binds 1 Mg(2+) ion per subunit.</text>
</comment>
<evidence type="ECO:0000256" key="14">
    <source>
        <dbReference type="ARBA" id="ARBA00048988"/>
    </source>
</evidence>
<dbReference type="GO" id="GO:0005524">
    <property type="term" value="F:ATP binding"/>
    <property type="evidence" value="ECO:0007669"/>
    <property type="project" value="UniProtKB-UniRule"/>
</dbReference>
<dbReference type="InterPro" id="IPR000212">
    <property type="entry name" value="DNA_helicase_UvrD/REP"/>
</dbReference>
<keyword evidence="12 15" id="KW-0413">Isomerase</keyword>
<keyword evidence="6 15" id="KW-0347">Helicase</keyword>
<accession>A0A8J3A8K6</accession>
<comment type="subunit">
    <text evidence="15">Heterotrimer of RecB, RecC and RecD. All subunits contribute to DNA-binding. Interacts with RecA.</text>
</comment>
<dbReference type="OrthoDB" id="9810135at2"/>
<keyword evidence="4 15" id="KW-0227">DNA damage</keyword>
<feature type="binding site" evidence="15">
    <location>
        <position position="1031"/>
    </location>
    <ligand>
        <name>Mg(2+)</name>
        <dbReference type="ChEBI" id="CHEBI:18420"/>
    </ligand>
</feature>
<dbReference type="EMBL" id="BMHA01000007">
    <property type="protein sequence ID" value="GGI06987.1"/>
    <property type="molecule type" value="Genomic_DNA"/>
</dbReference>
<evidence type="ECO:0000256" key="2">
    <source>
        <dbReference type="ARBA" id="ARBA00022723"/>
    </source>
</evidence>
<evidence type="ECO:0000256" key="5">
    <source>
        <dbReference type="ARBA" id="ARBA00022801"/>
    </source>
</evidence>
<dbReference type="InterPro" id="IPR014016">
    <property type="entry name" value="UvrD-like_ATP-bd"/>
</dbReference>
<evidence type="ECO:0000313" key="19">
    <source>
        <dbReference type="EMBL" id="GGI06987.1"/>
    </source>
</evidence>
<dbReference type="HAMAP" id="MF_01485">
    <property type="entry name" value="RecB"/>
    <property type="match status" value="1"/>
</dbReference>
<feature type="binding site" evidence="15">
    <location>
        <position position="1049"/>
    </location>
    <ligand>
        <name>Mg(2+)</name>
        <dbReference type="ChEBI" id="CHEBI:18420"/>
    </ligand>
</feature>
<dbReference type="AlphaFoldDB" id="A0A8J3A8K6"/>
<evidence type="ECO:0000256" key="15">
    <source>
        <dbReference type="HAMAP-Rule" id="MF_01485"/>
    </source>
</evidence>
<dbReference type="PROSITE" id="PS51217">
    <property type="entry name" value="UVRD_HELICASE_CTER"/>
    <property type="match status" value="1"/>
</dbReference>
<feature type="binding site" evidence="16">
    <location>
        <begin position="31"/>
        <end position="38"/>
    </location>
    <ligand>
        <name>ATP</name>
        <dbReference type="ChEBI" id="CHEBI:30616"/>
    </ligand>
</feature>
<evidence type="ECO:0000256" key="13">
    <source>
        <dbReference type="ARBA" id="ARBA00034617"/>
    </source>
</evidence>
<evidence type="ECO:0000256" key="6">
    <source>
        <dbReference type="ARBA" id="ARBA00022806"/>
    </source>
</evidence>
<keyword evidence="20" id="KW-1185">Reference proteome</keyword>
<comment type="domain">
    <text evidence="15">The N-terminal DNA-binding domain is a ssDNA-dependent ATPase and has ATP-dependent 3'-5' helicase function. This domain interacts with RecC.</text>
</comment>
<keyword evidence="3 15" id="KW-0547">Nucleotide-binding</keyword>
<evidence type="ECO:0000313" key="20">
    <source>
        <dbReference type="Proteomes" id="UP000650511"/>
    </source>
</evidence>
<dbReference type="InterPro" id="IPR011335">
    <property type="entry name" value="Restrct_endonuc-II-like"/>
</dbReference>
<dbReference type="GO" id="GO:0000287">
    <property type="term" value="F:magnesium ion binding"/>
    <property type="evidence" value="ECO:0007669"/>
    <property type="project" value="UniProtKB-UniRule"/>
</dbReference>
<evidence type="ECO:0000256" key="4">
    <source>
        <dbReference type="ARBA" id="ARBA00022763"/>
    </source>
</evidence>
<reference evidence="19" key="2">
    <citation type="submission" date="2020-09" db="EMBL/GenBank/DDBJ databases">
        <authorList>
            <person name="Sun Q."/>
            <person name="Zhou Y."/>
        </authorList>
    </citation>
    <scope>NUCLEOTIDE SEQUENCE</scope>
    <source>
        <strain evidence="19">CGMCC 1.14988</strain>
    </source>
</reference>
<dbReference type="Pfam" id="PF00580">
    <property type="entry name" value="UvrD-helicase"/>
    <property type="match status" value="1"/>
</dbReference>
<evidence type="ECO:0000256" key="11">
    <source>
        <dbReference type="ARBA" id="ARBA00023204"/>
    </source>
</evidence>
<dbReference type="Pfam" id="PF13361">
    <property type="entry name" value="UvrD_C"/>
    <property type="match status" value="1"/>
</dbReference>
<keyword evidence="2 15" id="KW-0479">Metal-binding</keyword>
<feature type="active site" description="For nuclease activity" evidence="15">
    <location>
        <position position="1049"/>
    </location>
</feature>
<name>A0A8J3A8K6_9ACTN</name>
<keyword evidence="11 15" id="KW-0234">DNA repair</keyword>
<evidence type="ECO:0000256" key="12">
    <source>
        <dbReference type="ARBA" id="ARBA00023235"/>
    </source>
</evidence>
<keyword evidence="7 15" id="KW-0269">Exonuclease</keyword>
<dbReference type="RefSeq" id="WP_130649172.1">
    <property type="nucleotide sequence ID" value="NZ_BMHA01000007.1"/>
</dbReference>
<evidence type="ECO:0000259" key="18">
    <source>
        <dbReference type="PROSITE" id="PS51217"/>
    </source>
</evidence>
<keyword evidence="1 15" id="KW-0540">Nuclease</keyword>
<dbReference type="EC" id="3.1.11.5" evidence="15"/>
<dbReference type="GO" id="GO:0008854">
    <property type="term" value="F:exodeoxyribonuclease V activity"/>
    <property type="evidence" value="ECO:0007669"/>
    <property type="project" value="UniProtKB-EC"/>
</dbReference>
<reference evidence="19" key="1">
    <citation type="journal article" date="2014" name="Int. J. Syst. Evol. Microbiol.">
        <title>Complete genome sequence of Corynebacterium casei LMG S-19264T (=DSM 44701T), isolated from a smear-ripened cheese.</title>
        <authorList>
            <consortium name="US DOE Joint Genome Institute (JGI-PGF)"/>
            <person name="Walter F."/>
            <person name="Albersmeier A."/>
            <person name="Kalinowski J."/>
            <person name="Ruckert C."/>
        </authorList>
    </citation>
    <scope>NUCLEOTIDE SEQUENCE</scope>
    <source>
        <strain evidence="19">CGMCC 1.14988</strain>
    </source>
</reference>
<keyword evidence="9 15" id="KW-0460">Magnesium</keyword>
<dbReference type="GO" id="GO:0009338">
    <property type="term" value="C:exodeoxyribonuclease V complex"/>
    <property type="evidence" value="ECO:0007669"/>
    <property type="project" value="TreeGrafter"/>
</dbReference>
<comment type="function">
    <text evidence="15">A helicase/nuclease that prepares dsDNA breaks (DSB) for recombinational DNA repair. Binds to DSBs and unwinds DNA via a highly rapid and processive ATP-dependent bidirectional helicase activity. Unwinds dsDNA until it encounters a Chi (crossover hotspot instigator) sequence from the 3' direction. Cuts ssDNA a few nucleotides 3' to the Chi site. The properties and activities of the enzyme are changed at Chi. The Chi-altered holoenzyme produces a long 3'-ssDNA overhang and facilitates RecA-binding to the ssDNA for homologous DNA recombination and repair. Holoenzyme degrades any linearized DNA that is unable to undergo homologous recombination. In the holoenzyme this subunit contributes ATPase, 3'-5' helicase, exonuclease activity and loads RecA onto ssDNA.</text>
</comment>
<proteinExistence type="inferred from homology"/>
<protein>
    <recommendedName>
        <fullName evidence="15">RecBCD enzyme subunit RecB</fullName>
        <ecNumber evidence="15">3.1.11.5</ecNumber>
        <ecNumber evidence="15">5.6.2.4</ecNumber>
    </recommendedName>
    <alternativeName>
        <fullName evidence="15">DNA 3'-5' helicase subunit RecB</fullName>
    </alternativeName>
    <alternativeName>
        <fullName evidence="15">Exonuclease V subunit RecB</fullName>
        <shortName evidence="15">ExoV subunit RecB</shortName>
    </alternativeName>
    <alternativeName>
        <fullName evidence="15">Helicase/nuclease RecBCD subunit RecB</fullName>
    </alternativeName>
</protein>
<evidence type="ECO:0000256" key="3">
    <source>
        <dbReference type="ARBA" id="ARBA00022741"/>
    </source>
</evidence>
<dbReference type="Gene3D" id="3.90.320.10">
    <property type="match status" value="1"/>
</dbReference>
<evidence type="ECO:0000256" key="10">
    <source>
        <dbReference type="ARBA" id="ARBA00023125"/>
    </source>
</evidence>
<dbReference type="EC" id="5.6.2.4" evidence="15"/>
<evidence type="ECO:0000256" key="16">
    <source>
        <dbReference type="PROSITE-ProRule" id="PRU00560"/>
    </source>
</evidence>
<comment type="catalytic activity">
    <reaction evidence="15">
        <text>Exonucleolytic cleavage (in the presence of ATP) in either 5'- to 3'- or 3'- to 5'-direction to yield 5'-phosphooligonucleotides.</text>
        <dbReference type="EC" id="3.1.11.5"/>
    </reaction>
</comment>
<dbReference type="Gene3D" id="3.40.50.300">
    <property type="entry name" value="P-loop containing nucleotide triphosphate hydrolases"/>
    <property type="match status" value="3"/>
</dbReference>
<comment type="miscellaneous">
    <text evidence="15">In the RecBCD complex, RecB has a slow 3'-5' helicase, an exonuclease activity and loads RecA onto ssDNA, RecD has a fast 5'-3' helicase activity, while RecC stimulates the ATPase and processivity of the RecB helicase and contributes to recognition of the Chi site.</text>
</comment>
<evidence type="ECO:0000256" key="7">
    <source>
        <dbReference type="ARBA" id="ARBA00022839"/>
    </source>
</evidence>
<evidence type="ECO:0000259" key="17">
    <source>
        <dbReference type="PROSITE" id="PS51198"/>
    </source>
</evidence>
<organism evidence="19 20">
    <name type="scientific">Egicoccus halophilus</name>
    <dbReference type="NCBI Taxonomy" id="1670830"/>
    <lineage>
        <taxon>Bacteria</taxon>
        <taxon>Bacillati</taxon>
        <taxon>Actinomycetota</taxon>
        <taxon>Nitriliruptoria</taxon>
        <taxon>Egicoccales</taxon>
        <taxon>Egicoccaceae</taxon>
        <taxon>Egicoccus</taxon>
    </lineage>
</organism>
<sequence>MTAHTTPHTAPEAARFELTGDLPRGRTILEASAGTGKTFAIAGLVARYVVEDGVPLPQLLVVTFTRAATAELRERVRERLVTTAEQLTRRLAGEPVPGGDEVLALLCDPAVGQEELRLRLDRASTAVADFDAATISTIHGFCQQVLRTLGFRVDADPDATVLQDQSELVATVVDDLLVQLATRHGLAAVRRKDLIDVAEKLVNNPDARIVPAVDTDADVADLDGDAEVRAWLAHRLRSGLARRKRDQRQLSYDDLLTQLRDALVDPDNGRAAAAALRERYRIALIDEFQDTDPVQWDILSRAFADPQATLVLIGDPKQAIYSFRGADIHAYLDAVDTADVRATLTTNWRSDAPLLQALDTLLDGATFGDPQIAYRQVEAAPGHRGPRITGGRAPLRLRVLPHGNGLQSWRGCVNAPAARDHIARDLAAQTVELLQSDTAVLCGGDDRRPLHAGDVAVLVRTNAEAVQVHRALRDVDVPAIINGVGSVFDTSAAMEWQRLLDALEQPANGSRARAVALTSWLGWTGEQLATADDDTFADLHDQLHRWAEVLRERGVASLVRTISDDTDLSARLLGVTGGERHLTDLDHLGQLLHRAAVEEQLGTAALTSWLTRAIAQVDDDQVPAEERARRLESDARAVQILTVHRSKGLEYPVVFAPYLWSPGLLNPPVPTFTTDGRRTLDVGGKREDDWDDHRALARQEIAGEGLRLLYVALTRAEHELVVWWAPCQDSHKAGLGRVLFARDGQGRLDTTTTAPRVPDDATAKHHLDALEAAAGGMLSVEHTPRWPAKDRWEAPAFGETALEAAVFDRHLDRAWYRTSYSAITARAHHRPVVGSEVTEDVVDDETLEPAPLGVTGERATDTSSAPETAMPTLFDAVAAASGSAPVPLADMPGGTDVGTFTHVVLEHVDFAADDLRHEVARVTAEAKQRLRTDVGDVDVFVDGLVAAIDTPLGPLAGGQALRDLGTADRLNELDFELPLDPQLSGGVTVGRIAQLLDDTLPADDPLSDYGRELAAAGLDGDLRGFLAGSIDLVLRVPDGDGGQRFLVADHKTNRLGTSGQPLVADDYRHDALVDAMVRGHYPLQALLYQVALHRYLRWRVTDYRPEQHLGGALYLFVRGMTGPDTPVVDGCPHGVFAWQPPAALIEAVSDLFDGGAA</sequence>
<dbReference type="PANTHER" id="PTHR11070:SF23">
    <property type="entry name" value="RECBCD ENZYME SUBUNIT RECB"/>
    <property type="match status" value="1"/>
</dbReference>
<dbReference type="GO" id="GO:0005829">
    <property type="term" value="C:cytosol"/>
    <property type="evidence" value="ECO:0007669"/>
    <property type="project" value="TreeGrafter"/>
</dbReference>
<evidence type="ECO:0000256" key="9">
    <source>
        <dbReference type="ARBA" id="ARBA00022842"/>
    </source>
</evidence>
<gene>
    <name evidence="15 19" type="primary">recB</name>
    <name evidence="19" type="ORF">GCM10011354_21840</name>
</gene>
<comment type="domain">
    <text evidence="15">The C-terminal domain has nuclease activity and interacts with RecD. It interacts with RecA, facilitating its loading onto ssDNA.</text>
</comment>
<comment type="catalytic activity">
    <reaction evidence="13 15">
        <text>Couples ATP hydrolysis with the unwinding of duplex DNA by translocating in the 3'-5' direction.</text>
        <dbReference type="EC" id="5.6.2.4"/>
    </reaction>
</comment>
<keyword evidence="10 15" id="KW-0238">DNA-binding</keyword>
<dbReference type="PANTHER" id="PTHR11070">
    <property type="entry name" value="UVRD / RECB / PCRA DNA HELICASE FAMILY MEMBER"/>
    <property type="match status" value="1"/>
</dbReference>
<dbReference type="InterPro" id="IPR004586">
    <property type="entry name" value="RecB"/>
</dbReference>
<feature type="region of interest" description="DNA-binding and helicase activity, interacts with RecC" evidence="15">
    <location>
        <begin position="1"/>
        <end position="763"/>
    </location>
</feature>
<feature type="binding site" evidence="15">
    <location>
        <position position="902"/>
    </location>
    <ligand>
        <name>Mg(2+)</name>
        <dbReference type="ChEBI" id="CHEBI:18420"/>
    </ligand>
</feature>
<comment type="catalytic activity">
    <reaction evidence="14 15">
        <text>ATP + H2O = ADP + phosphate + H(+)</text>
        <dbReference type="Rhea" id="RHEA:13065"/>
        <dbReference type="ChEBI" id="CHEBI:15377"/>
        <dbReference type="ChEBI" id="CHEBI:15378"/>
        <dbReference type="ChEBI" id="CHEBI:30616"/>
        <dbReference type="ChEBI" id="CHEBI:43474"/>
        <dbReference type="ChEBI" id="CHEBI:456216"/>
        <dbReference type="EC" id="5.6.2.4"/>
    </reaction>
</comment>